<dbReference type="NCBIfam" id="TIGR00254">
    <property type="entry name" value="GGDEF"/>
    <property type="match status" value="1"/>
</dbReference>
<feature type="domain" description="PAC" evidence="1">
    <location>
        <begin position="88"/>
        <end position="139"/>
    </location>
</feature>
<dbReference type="EMBL" id="JACIJJ010000001">
    <property type="protein sequence ID" value="MBB5696800.1"/>
    <property type="molecule type" value="Genomic_DNA"/>
</dbReference>
<reference evidence="3 4" key="1">
    <citation type="submission" date="2020-08" db="EMBL/GenBank/DDBJ databases">
        <title>Genomic Encyclopedia of Type Strains, Phase IV (KMG-IV): sequencing the most valuable type-strain genomes for metagenomic binning, comparative biology and taxonomic classification.</title>
        <authorList>
            <person name="Goeker M."/>
        </authorList>
    </citation>
    <scope>NUCLEOTIDE SEQUENCE [LARGE SCALE GENOMIC DNA]</scope>
    <source>
        <strain evidence="3 4">DSM 27244</strain>
    </source>
</reference>
<proteinExistence type="predicted"/>
<dbReference type="Gene3D" id="3.30.70.270">
    <property type="match status" value="1"/>
</dbReference>
<dbReference type="InterPro" id="IPR052155">
    <property type="entry name" value="Biofilm_reg_signaling"/>
</dbReference>
<dbReference type="SUPFAM" id="SSF55785">
    <property type="entry name" value="PYP-like sensor domain (PAS domain)"/>
    <property type="match status" value="1"/>
</dbReference>
<dbReference type="PROSITE" id="PS50113">
    <property type="entry name" value="PAC"/>
    <property type="match status" value="1"/>
</dbReference>
<dbReference type="SUPFAM" id="SSF55073">
    <property type="entry name" value="Nucleotide cyclase"/>
    <property type="match status" value="1"/>
</dbReference>
<dbReference type="Proteomes" id="UP000557739">
    <property type="component" value="Unassembled WGS sequence"/>
</dbReference>
<dbReference type="InterPro" id="IPR035965">
    <property type="entry name" value="PAS-like_dom_sf"/>
</dbReference>
<dbReference type="SMART" id="SM00267">
    <property type="entry name" value="GGDEF"/>
    <property type="match status" value="1"/>
</dbReference>
<evidence type="ECO:0000259" key="2">
    <source>
        <dbReference type="PROSITE" id="PS50887"/>
    </source>
</evidence>
<dbReference type="CDD" id="cd01949">
    <property type="entry name" value="GGDEF"/>
    <property type="match status" value="1"/>
</dbReference>
<dbReference type="PANTHER" id="PTHR44757">
    <property type="entry name" value="DIGUANYLATE CYCLASE DGCP"/>
    <property type="match status" value="1"/>
</dbReference>
<keyword evidence="4" id="KW-1185">Reference proteome</keyword>
<organism evidence="3 4">
    <name type="scientific">Sphingomonas yantingensis</name>
    <dbReference type="NCBI Taxonomy" id="1241761"/>
    <lineage>
        <taxon>Bacteria</taxon>
        <taxon>Pseudomonadati</taxon>
        <taxon>Pseudomonadota</taxon>
        <taxon>Alphaproteobacteria</taxon>
        <taxon>Sphingomonadales</taxon>
        <taxon>Sphingomonadaceae</taxon>
        <taxon>Sphingomonas</taxon>
    </lineage>
</organism>
<name>A0A7W9ALR9_9SPHN</name>
<sequence length="296" mass="31873">MASRPAPLAPVTLPAPMLVRAAALAQAGAWRCELADQRLSWTPAVFDLFGIDPARPLDRCEAVERYTPESRQTMERLRAAAIERGTPFTFDAELVPGDGARRWVRVWGEVERHHGRAVALNGWKQDVTAERAAIAALRERADRDALTGLANRAAFRARLEAGDAGALLLLDLDGFKGINDAHGHAAGDACLAVVGERLASAFGDAHIAARLGGDEFAILLPDAGEARLAAARRIERRARMLSLPVEWDGRLLHFGVSGGLAFVDAGRLADPDAWMRDADGALYAAKRLGKGRIRIA</sequence>
<dbReference type="AlphaFoldDB" id="A0A7W9ALR9"/>
<dbReference type="InterPro" id="IPR029787">
    <property type="entry name" value="Nucleotide_cyclase"/>
</dbReference>
<evidence type="ECO:0000313" key="4">
    <source>
        <dbReference type="Proteomes" id="UP000557739"/>
    </source>
</evidence>
<dbReference type="PROSITE" id="PS50887">
    <property type="entry name" value="GGDEF"/>
    <property type="match status" value="1"/>
</dbReference>
<evidence type="ECO:0000313" key="3">
    <source>
        <dbReference type="EMBL" id="MBB5696800.1"/>
    </source>
</evidence>
<feature type="domain" description="GGDEF" evidence="2">
    <location>
        <begin position="163"/>
        <end position="296"/>
    </location>
</feature>
<dbReference type="InterPro" id="IPR000160">
    <property type="entry name" value="GGDEF_dom"/>
</dbReference>
<dbReference type="Pfam" id="PF00990">
    <property type="entry name" value="GGDEF"/>
    <property type="match status" value="1"/>
</dbReference>
<accession>A0A7W9ALR9</accession>
<dbReference type="InterPro" id="IPR043128">
    <property type="entry name" value="Rev_trsase/Diguanyl_cyclase"/>
</dbReference>
<dbReference type="PANTHER" id="PTHR44757:SF2">
    <property type="entry name" value="BIOFILM ARCHITECTURE MAINTENANCE PROTEIN MBAA"/>
    <property type="match status" value="1"/>
</dbReference>
<dbReference type="Gene3D" id="3.30.450.20">
    <property type="entry name" value="PAS domain"/>
    <property type="match status" value="1"/>
</dbReference>
<dbReference type="InterPro" id="IPR000700">
    <property type="entry name" value="PAS-assoc_C"/>
</dbReference>
<protein>
    <submittedName>
        <fullName evidence="3">Diguanylate cyclase (GGDEF)-like protein</fullName>
    </submittedName>
</protein>
<evidence type="ECO:0000259" key="1">
    <source>
        <dbReference type="PROSITE" id="PS50113"/>
    </source>
</evidence>
<dbReference type="RefSeq" id="WP_184023273.1">
    <property type="nucleotide sequence ID" value="NZ_JACIJJ010000001.1"/>
</dbReference>
<gene>
    <name evidence="3" type="ORF">FHR19_000125</name>
</gene>
<comment type="caution">
    <text evidence="3">The sequence shown here is derived from an EMBL/GenBank/DDBJ whole genome shotgun (WGS) entry which is preliminary data.</text>
</comment>